<keyword evidence="1" id="KW-0732">Signal</keyword>
<accession>A0A2K8U9F5</accession>
<dbReference type="EMBL" id="CP020370">
    <property type="protein sequence ID" value="AUB82228.1"/>
    <property type="molecule type" value="Genomic_DNA"/>
</dbReference>
<reference evidence="2 3" key="1">
    <citation type="submission" date="2017-03" db="EMBL/GenBank/DDBJ databases">
        <title>Complete genome sequence of Candidatus 'Thiodictyon syntrophicum' sp. nov. strain Cad16T, a photolithoautotroph purple sulfur bacterium isolated from an alpine meromictic lake.</title>
        <authorList>
            <person name="Luedin S.M."/>
            <person name="Pothier J.F."/>
            <person name="Danza F."/>
            <person name="Storelli N."/>
            <person name="Wittwer M."/>
            <person name="Tonolla M."/>
        </authorList>
    </citation>
    <scope>NUCLEOTIDE SEQUENCE [LARGE SCALE GENOMIC DNA]</scope>
    <source>
        <strain evidence="2 3">Cad16T</strain>
    </source>
</reference>
<organism evidence="2 3">
    <name type="scientific">Candidatus Thiodictyon syntrophicum</name>
    <dbReference type="NCBI Taxonomy" id="1166950"/>
    <lineage>
        <taxon>Bacteria</taxon>
        <taxon>Pseudomonadati</taxon>
        <taxon>Pseudomonadota</taxon>
        <taxon>Gammaproteobacteria</taxon>
        <taxon>Chromatiales</taxon>
        <taxon>Chromatiaceae</taxon>
        <taxon>Thiodictyon</taxon>
    </lineage>
</organism>
<proteinExistence type="predicted"/>
<keyword evidence="3" id="KW-1185">Reference proteome</keyword>
<dbReference type="AlphaFoldDB" id="A0A2K8U9F5"/>
<dbReference type="Proteomes" id="UP000232638">
    <property type="component" value="Chromosome"/>
</dbReference>
<dbReference type="KEGG" id="tsy:THSYN_15580"/>
<feature type="chain" id="PRO_5014629412" evidence="1">
    <location>
        <begin position="37"/>
        <end position="372"/>
    </location>
</feature>
<gene>
    <name evidence="2" type="ORF">THSYN_15580</name>
</gene>
<evidence type="ECO:0000256" key="1">
    <source>
        <dbReference type="SAM" id="SignalP"/>
    </source>
</evidence>
<dbReference type="RefSeq" id="WP_100919965.1">
    <property type="nucleotide sequence ID" value="NZ_CP020370.1"/>
</dbReference>
<evidence type="ECO:0000313" key="2">
    <source>
        <dbReference type="EMBL" id="AUB82228.1"/>
    </source>
</evidence>
<protein>
    <submittedName>
        <fullName evidence="2">Uncharacterized protein</fullName>
    </submittedName>
</protein>
<evidence type="ECO:0000313" key="3">
    <source>
        <dbReference type="Proteomes" id="UP000232638"/>
    </source>
</evidence>
<name>A0A2K8U9F5_9GAMM</name>
<sequence>MTMHNPITTHQSRHLPARLVCCVGLAAALAAPAVGAADTRTVTADPFYASLPADCGGPAVPAGLCLLASTRPLATGNFIAAQVVPGNIALGTPYPVTLNTRLELPPGNYLLYRNTGLDSRHERPFTVTAGQITTLKTAAIKFQDTAGSYNKLQHFQARNTVGAAGCNAEIGNTGVMAYLPDNYQVTLVPTRENAAPRCEPSRFVSRVVTFNLMAGQGVTLRPGTVTEQTLAAVNSYRRASGAVSLTNIGPLRQDVSQVGFLSRFRAYQGIQNPSASAPDALVLSGAPHFHFIIPVTMNASASCGVSLAVGGLPRHNLMTNCVFDAASRLTRFRVNAGSYYGLHNLAAKTAVAAVTINSPFIVGAVQFNLKGN</sequence>
<feature type="signal peptide" evidence="1">
    <location>
        <begin position="1"/>
        <end position="36"/>
    </location>
</feature>
<dbReference type="OrthoDB" id="5757969at2"/>